<proteinExistence type="inferred from homology"/>
<dbReference type="RefSeq" id="WP_344438053.1">
    <property type="nucleotide sequence ID" value="NZ_BAAASL010000021.1"/>
</dbReference>
<dbReference type="InterPro" id="IPR043504">
    <property type="entry name" value="Peptidase_S1_PA_chymotrypsin"/>
</dbReference>
<evidence type="ECO:0000256" key="5">
    <source>
        <dbReference type="ARBA" id="ARBA00022825"/>
    </source>
</evidence>
<evidence type="ECO:0000256" key="3">
    <source>
        <dbReference type="ARBA" id="ARBA00022729"/>
    </source>
</evidence>
<dbReference type="InterPro" id="IPR004236">
    <property type="entry name" value="Pept_S1_alpha_lytic"/>
</dbReference>
<keyword evidence="2" id="KW-0645">Protease</keyword>
<dbReference type="InterPro" id="IPR001254">
    <property type="entry name" value="Trypsin_dom"/>
</dbReference>
<dbReference type="CDD" id="cd21112">
    <property type="entry name" value="alphaLP-like"/>
    <property type="match status" value="1"/>
</dbReference>
<comment type="similarity">
    <text evidence="1">Belongs to the peptidase S1 family.</text>
</comment>
<evidence type="ECO:0000313" key="11">
    <source>
        <dbReference type="EMBL" id="GAA2723035.1"/>
    </source>
</evidence>
<sequence>MKIRRLPVRAVLAGAAAAVLAAVTLAPHPAAGAQPWQARLDEARRILDARAAIPGTAWMTDPRTHRVVVTADSTVKGAKLTRLREVASGLGEAVTVRSIPTRLTRYLAGGEAIWGGSARCSAGFNVVKDGRPYLLTAGHCGKAANVWAAVRGGSQIAKTVAATFPGHDYSLAEYTAGVAHPGAVMLSGGRTQAIRQAAAAHVDEPVSRSGSTTGVHTGKVTGLDVTVNYQEGRVDGLIRTDVCAEPGDSGGPLFDGDKAIGLTSGGSGNCTQGGETYYQPVPQALQAYGASLETGTG</sequence>
<dbReference type="EMBL" id="BAAASL010000021">
    <property type="protein sequence ID" value="GAA2723035.1"/>
    <property type="molecule type" value="Genomic_DNA"/>
</dbReference>
<evidence type="ECO:0000256" key="2">
    <source>
        <dbReference type="ARBA" id="ARBA00022670"/>
    </source>
</evidence>
<keyword evidence="7" id="KW-1015">Disulfide bond</keyword>
<comment type="caution">
    <text evidence="11">The sequence shown here is derived from an EMBL/GenBank/DDBJ whole genome shotgun (WGS) entry which is preliminary data.</text>
</comment>
<reference evidence="11 12" key="1">
    <citation type="journal article" date="2019" name="Int. J. Syst. Evol. Microbiol.">
        <title>The Global Catalogue of Microorganisms (GCM) 10K type strain sequencing project: providing services to taxonomists for standard genome sequencing and annotation.</title>
        <authorList>
            <consortium name="The Broad Institute Genomics Platform"/>
            <consortium name="The Broad Institute Genome Sequencing Center for Infectious Disease"/>
            <person name="Wu L."/>
            <person name="Ma J."/>
        </authorList>
    </citation>
    <scope>NUCLEOTIDE SEQUENCE [LARGE SCALE GENOMIC DNA]</scope>
    <source>
        <strain evidence="11 12">JCM 4542</strain>
    </source>
</reference>
<evidence type="ECO:0000259" key="9">
    <source>
        <dbReference type="Pfam" id="PF00089"/>
    </source>
</evidence>
<dbReference type="InterPro" id="IPR018114">
    <property type="entry name" value="TRYPSIN_HIS"/>
</dbReference>
<feature type="domain" description="Peptidase S1" evidence="9">
    <location>
        <begin position="131"/>
        <end position="284"/>
    </location>
</feature>
<organism evidence="11 12">
    <name type="scientific">Streptomyces luteosporeus</name>
    <dbReference type="NCBI Taxonomy" id="173856"/>
    <lineage>
        <taxon>Bacteria</taxon>
        <taxon>Bacillati</taxon>
        <taxon>Actinomycetota</taxon>
        <taxon>Actinomycetes</taxon>
        <taxon>Kitasatosporales</taxon>
        <taxon>Streptomycetaceae</taxon>
        <taxon>Streptomyces</taxon>
    </lineage>
</organism>
<evidence type="ECO:0000313" key="12">
    <source>
        <dbReference type="Proteomes" id="UP001500886"/>
    </source>
</evidence>
<dbReference type="PROSITE" id="PS00134">
    <property type="entry name" value="TRYPSIN_HIS"/>
    <property type="match status" value="1"/>
</dbReference>
<name>A0ABN3U1P7_9ACTN</name>
<keyword evidence="12" id="KW-1185">Reference proteome</keyword>
<evidence type="ECO:0000256" key="6">
    <source>
        <dbReference type="ARBA" id="ARBA00023145"/>
    </source>
</evidence>
<keyword evidence="3 8" id="KW-0732">Signal</keyword>
<dbReference type="Pfam" id="PF00089">
    <property type="entry name" value="Trypsin"/>
    <property type="match status" value="1"/>
</dbReference>
<dbReference type="Gene3D" id="2.40.10.10">
    <property type="entry name" value="Trypsin-like serine proteases"/>
    <property type="match status" value="2"/>
</dbReference>
<dbReference type="InterPro" id="IPR033116">
    <property type="entry name" value="TRYPSIN_SER"/>
</dbReference>
<evidence type="ECO:0000256" key="1">
    <source>
        <dbReference type="ARBA" id="ARBA00007664"/>
    </source>
</evidence>
<evidence type="ECO:0000259" key="10">
    <source>
        <dbReference type="Pfam" id="PF02983"/>
    </source>
</evidence>
<dbReference type="PIRSF" id="PIRSF001134">
    <property type="entry name" value="Streptogrisin"/>
    <property type="match status" value="1"/>
</dbReference>
<feature type="chain" id="PRO_5045199310" description="S1 family peptidase" evidence="8">
    <location>
        <begin position="22"/>
        <end position="297"/>
    </location>
</feature>
<evidence type="ECO:0000256" key="4">
    <source>
        <dbReference type="ARBA" id="ARBA00022801"/>
    </source>
</evidence>
<dbReference type="InterPro" id="IPR001316">
    <property type="entry name" value="Pept_S1A_streptogrisin"/>
</dbReference>
<keyword evidence="4" id="KW-0378">Hydrolase</keyword>
<feature type="signal peptide" evidence="8">
    <location>
        <begin position="1"/>
        <end position="21"/>
    </location>
</feature>
<accession>A0ABN3U1P7</accession>
<dbReference type="PROSITE" id="PS00135">
    <property type="entry name" value="TRYPSIN_SER"/>
    <property type="match status" value="1"/>
</dbReference>
<dbReference type="InterPro" id="IPR009003">
    <property type="entry name" value="Peptidase_S1_PA"/>
</dbReference>
<protein>
    <recommendedName>
        <fullName evidence="13">S1 family peptidase</fullName>
    </recommendedName>
</protein>
<dbReference type="SUPFAM" id="SSF50494">
    <property type="entry name" value="Trypsin-like serine proteases"/>
    <property type="match status" value="1"/>
</dbReference>
<dbReference type="InterPro" id="IPR006311">
    <property type="entry name" value="TAT_signal"/>
</dbReference>
<keyword evidence="5" id="KW-0720">Serine protease</keyword>
<keyword evidence="6" id="KW-0865">Zymogen</keyword>
<dbReference type="Proteomes" id="UP001500886">
    <property type="component" value="Unassembled WGS sequence"/>
</dbReference>
<dbReference type="PRINTS" id="PR00861">
    <property type="entry name" value="ALYTICPTASE"/>
</dbReference>
<evidence type="ECO:0000256" key="8">
    <source>
        <dbReference type="SAM" id="SignalP"/>
    </source>
</evidence>
<dbReference type="PROSITE" id="PS51318">
    <property type="entry name" value="TAT"/>
    <property type="match status" value="1"/>
</dbReference>
<evidence type="ECO:0000256" key="7">
    <source>
        <dbReference type="ARBA" id="ARBA00023157"/>
    </source>
</evidence>
<dbReference type="Pfam" id="PF02983">
    <property type="entry name" value="Pro_Al_protease"/>
    <property type="match status" value="1"/>
</dbReference>
<feature type="domain" description="Peptidase S1A alpha-lytic prodomain" evidence="10">
    <location>
        <begin position="38"/>
        <end position="89"/>
    </location>
</feature>
<gene>
    <name evidence="11" type="ORF">GCM10010315_49550</name>
</gene>
<evidence type="ECO:0008006" key="13">
    <source>
        <dbReference type="Google" id="ProtNLM"/>
    </source>
</evidence>